<feature type="signal peptide" evidence="2">
    <location>
        <begin position="1"/>
        <end position="22"/>
    </location>
</feature>
<organism evidence="3 4">
    <name type="scientific">Phocaeicola coprocola</name>
    <dbReference type="NCBI Taxonomy" id="310298"/>
    <lineage>
        <taxon>Bacteria</taxon>
        <taxon>Pseudomonadati</taxon>
        <taxon>Bacteroidota</taxon>
        <taxon>Bacteroidia</taxon>
        <taxon>Bacteroidales</taxon>
        <taxon>Bacteroidaceae</taxon>
        <taxon>Phocaeicola</taxon>
    </lineage>
</organism>
<keyword evidence="1 2" id="KW-0732">Signal</keyword>
<dbReference type="CDD" id="cd16325">
    <property type="entry name" value="LolA"/>
    <property type="match status" value="1"/>
</dbReference>
<sequence length="204" mass="22964">MKMKRFTFFILMLAATVHTVFGQREAKAQAILDKTAAAYQKAGGIAITFGGTQQGTLLLKESCFYLDCAGIKSWFDGKTQWSYAQQNDEVTLSTPSPEEIQSVNPYALITSYKTKFNYRYIGSKNRNGKQGQEVLLTPRQTGDIKSITLTVSAVYEPLYIGISLSNGETQEFNITSYQTNRNLSISDFRFDKKKYPNAEVIDLR</sequence>
<dbReference type="AlphaFoldDB" id="A0A921FH96"/>
<protein>
    <submittedName>
        <fullName evidence="3">Outer-membrane lipoprotein carrier protein LolA</fullName>
    </submittedName>
</protein>
<dbReference type="InterPro" id="IPR029046">
    <property type="entry name" value="LolA/LolB/LppX"/>
</dbReference>
<evidence type="ECO:0000256" key="1">
    <source>
        <dbReference type="ARBA" id="ARBA00022729"/>
    </source>
</evidence>
<accession>A0A921FH96</accession>
<feature type="chain" id="PRO_5037094107" evidence="2">
    <location>
        <begin position="23"/>
        <end position="204"/>
    </location>
</feature>
<dbReference type="SUPFAM" id="SSF89392">
    <property type="entry name" value="Prokaryotic lipoproteins and lipoprotein localization factors"/>
    <property type="match status" value="1"/>
</dbReference>
<proteinExistence type="predicted"/>
<comment type="caution">
    <text evidence="3">The sequence shown here is derived from an EMBL/GenBank/DDBJ whole genome shotgun (WGS) entry which is preliminary data.</text>
</comment>
<name>A0A921FH96_9BACT</name>
<reference evidence="3" key="1">
    <citation type="journal article" date="2021" name="PeerJ">
        <title>Extensive microbial diversity within the chicken gut microbiome revealed by metagenomics and culture.</title>
        <authorList>
            <person name="Gilroy R."/>
            <person name="Ravi A."/>
            <person name="Getino M."/>
            <person name="Pursley I."/>
            <person name="Horton D.L."/>
            <person name="Alikhan N.F."/>
            <person name="Baker D."/>
            <person name="Gharbi K."/>
            <person name="Hall N."/>
            <person name="Watson M."/>
            <person name="Adriaenssens E.M."/>
            <person name="Foster-Nyarko E."/>
            <person name="Jarju S."/>
            <person name="Secka A."/>
            <person name="Antonio M."/>
            <person name="Oren A."/>
            <person name="Chaudhuri R.R."/>
            <person name="La Ragione R."/>
            <person name="Hildebrand F."/>
            <person name="Pallen M.J."/>
        </authorList>
    </citation>
    <scope>NUCLEOTIDE SEQUENCE</scope>
    <source>
        <strain evidence="3">CHK165-8395</strain>
    </source>
</reference>
<dbReference type="Pfam" id="PF16584">
    <property type="entry name" value="LolA_2"/>
    <property type="match status" value="1"/>
</dbReference>
<dbReference type="Proteomes" id="UP000718012">
    <property type="component" value="Unassembled WGS sequence"/>
</dbReference>
<evidence type="ECO:0000313" key="3">
    <source>
        <dbReference type="EMBL" id="HJF09090.1"/>
    </source>
</evidence>
<keyword evidence="3" id="KW-0449">Lipoprotein</keyword>
<dbReference type="Gene3D" id="2.50.20.10">
    <property type="entry name" value="Lipoprotein localisation LolA/LolB/LppX"/>
    <property type="match status" value="1"/>
</dbReference>
<evidence type="ECO:0000313" key="4">
    <source>
        <dbReference type="Proteomes" id="UP000718012"/>
    </source>
</evidence>
<reference evidence="3" key="2">
    <citation type="submission" date="2021-09" db="EMBL/GenBank/DDBJ databases">
        <authorList>
            <person name="Gilroy R."/>
        </authorList>
    </citation>
    <scope>NUCLEOTIDE SEQUENCE</scope>
    <source>
        <strain evidence="3">CHK165-8395</strain>
    </source>
</reference>
<dbReference type="EMBL" id="DYXD01000276">
    <property type="protein sequence ID" value="HJF09090.1"/>
    <property type="molecule type" value="Genomic_DNA"/>
</dbReference>
<dbReference type="InterPro" id="IPR004564">
    <property type="entry name" value="OM_lipoprot_carrier_LolA-like"/>
</dbReference>
<gene>
    <name evidence="3" type="ORF">K8U81_13060</name>
</gene>
<evidence type="ECO:0000256" key="2">
    <source>
        <dbReference type="SAM" id="SignalP"/>
    </source>
</evidence>